<dbReference type="PANTHER" id="PTHR13420:SF7">
    <property type="entry name" value="UPF0235 PROTEIN C15ORF40"/>
    <property type="match status" value="1"/>
</dbReference>
<comment type="similarity">
    <text evidence="1 2">Belongs to the UPF0235 family.</text>
</comment>
<name>A0A1Q2MH66_9BACT</name>
<dbReference type="EMBL" id="CP019646">
    <property type="protein sequence ID" value="AQQ71994.1"/>
    <property type="molecule type" value="Genomic_DNA"/>
</dbReference>
<evidence type="ECO:0000313" key="4">
    <source>
        <dbReference type="Proteomes" id="UP000188181"/>
    </source>
</evidence>
<dbReference type="SMART" id="SM01152">
    <property type="entry name" value="DUF167"/>
    <property type="match status" value="1"/>
</dbReference>
<evidence type="ECO:0000256" key="2">
    <source>
        <dbReference type="HAMAP-Rule" id="MF_00634"/>
    </source>
</evidence>
<dbReference type="RefSeq" id="WP_146684229.1">
    <property type="nucleotide sequence ID" value="NZ_CP019646.1"/>
</dbReference>
<dbReference type="Gene3D" id="3.30.1200.10">
    <property type="entry name" value="YggU-like"/>
    <property type="match status" value="1"/>
</dbReference>
<dbReference type="KEGG" id="pbas:SMSP2_02373"/>
<dbReference type="HAMAP" id="MF_00634">
    <property type="entry name" value="UPF0235"/>
    <property type="match status" value="1"/>
</dbReference>
<dbReference type="PANTHER" id="PTHR13420">
    <property type="entry name" value="UPF0235 PROTEIN C15ORF40"/>
    <property type="match status" value="1"/>
</dbReference>
<evidence type="ECO:0000313" key="3">
    <source>
        <dbReference type="EMBL" id="AQQ71994.1"/>
    </source>
</evidence>
<dbReference type="AlphaFoldDB" id="A0A1Q2MH66"/>
<dbReference type="Proteomes" id="UP000188181">
    <property type="component" value="Chromosome"/>
</dbReference>
<organism evidence="3 4">
    <name type="scientific">Limihaloglobus sulfuriphilus</name>
    <dbReference type="NCBI Taxonomy" id="1851148"/>
    <lineage>
        <taxon>Bacteria</taxon>
        <taxon>Pseudomonadati</taxon>
        <taxon>Planctomycetota</taxon>
        <taxon>Phycisphaerae</taxon>
        <taxon>Sedimentisphaerales</taxon>
        <taxon>Sedimentisphaeraceae</taxon>
        <taxon>Limihaloglobus</taxon>
    </lineage>
</organism>
<dbReference type="OrthoDB" id="9801972at2"/>
<dbReference type="GO" id="GO:0005737">
    <property type="term" value="C:cytoplasm"/>
    <property type="evidence" value="ECO:0007669"/>
    <property type="project" value="TreeGrafter"/>
</dbReference>
<dbReference type="SUPFAM" id="SSF69786">
    <property type="entry name" value="YggU-like"/>
    <property type="match status" value="1"/>
</dbReference>
<dbReference type="Pfam" id="PF02594">
    <property type="entry name" value="DUF167"/>
    <property type="match status" value="1"/>
</dbReference>
<proteinExistence type="inferred from homology"/>
<dbReference type="InterPro" id="IPR036591">
    <property type="entry name" value="YggU-like_sf"/>
</dbReference>
<reference evidence="4" key="1">
    <citation type="submission" date="2017-02" db="EMBL/GenBank/DDBJ databases">
        <title>Comparative genomics and description of representatives of a novel lineage of planctomycetes thriving in anoxic sediments.</title>
        <authorList>
            <person name="Spring S."/>
            <person name="Bunk B."/>
            <person name="Sproer C."/>
        </authorList>
    </citation>
    <scope>NUCLEOTIDE SEQUENCE [LARGE SCALE GENOMIC DNA]</scope>
    <source>
        <strain evidence="4">SM-Chi-D1</strain>
    </source>
</reference>
<keyword evidence="4" id="KW-1185">Reference proteome</keyword>
<evidence type="ECO:0000256" key="1">
    <source>
        <dbReference type="ARBA" id="ARBA00010364"/>
    </source>
</evidence>
<protein>
    <recommendedName>
        <fullName evidence="2">UPF0235 protein SMSP2_02373</fullName>
    </recommendedName>
</protein>
<dbReference type="InterPro" id="IPR003746">
    <property type="entry name" value="DUF167"/>
</dbReference>
<accession>A0A1Q2MH66</accession>
<sequence>MNGLKLQLRGDKILITVKVVPGSSRTALAGVLDGMLKVKIAAAPEKGNANKELIKFIAGELGLKKRDISIISGQTNPVKLLEIAGSDAGKVKGLAF</sequence>
<dbReference type="NCBIfam" id="TIGR00251">
    <property type="entry name" value="DUF167 family protein"/>
    <property type="match status" value="1"/>
</dbReference>
<gene>
    <name evidence="3" type="ORF">SMSP2_02373</name>
</gene>